<keyword evidence="1" id="KW-0812">Transmembrane</keyword>
<evidence type="ECO:0000313" key="3">
    <source>
        <dbReference type="Proteomes" id="UP000523863"/>
    </source>
</evidence>
<evidence type="ECO:0000256" key="1">
    <source>
        <dbReference type="SAM" id="Phobius"/>
    </source>
</evidence>
<accession>A0A7W8YCV7</accession>
<dbReference type="AlphaFoldDB" id="A0A7W8YCV7"/>
<feature type="transmembrane region" description="Helical" evidence="1">
    <location>
        <begin position="6"/>
        <end position="32"/>
    </location>
</feature>
<name>A0A7W8YCV7_9MICC</name>
<reference evidence="2 3" key="1">
    <citation type="submission" date="2020-08" db="EMBL/GenBank/DDBJ databases">
        <title>Sequencing the genomes of 1000 actinobacteria strains.</title>
        <authorList>
            <person name="Klenk H.-P."/>
        </authorList>
    </citation>
    <scope>NUCLEOTIDE SEQUENCE [LARGE SCALE GENOMIC DNA]</scope>
    <source>
        <strain evidence="2 3">DSM 23694</strain>
    </source>
</reference>
<dbReference type="RefSeq" id="WP_183644026.1">
    <property type="nucleotide sequence ID" value="NZ_JACHBL010000001.1"/>
</dbReference>
<keyword evidence="1" id="KW-0472">Membrane</keyword>
<evidence type="ECO:0000313" key="2">
    <source>
        <dbReference type="EMBL" id="MBB5599228.1"/>
    </source>
</evidence>
<sequence>MSLNSWHLIEVVTLIAAIAIAVLLVLVIKAFIAGCMKRSKAADKEIGQIRRDEKIRDKS</sequence>
<proteinExistence type="predicted"/>
<dbReference type="Proteomes" id="UP000523863">
    <property type="component" value="Unassembled WGS sequence"/>
</dbReference>
<dbReference type="EMBL" id="JACHBL010000001">
    <property type="protein sequence ID" value="MBB5599228.1"/>
    <property type="molecule type" value="Genomic_DNA"/>
</dbReference>
<keyword evidence="3" id="KW-1185">Reference proteome</keyword>
<protein>
    <submittedName>
        <fullName evidence="2">Uncharacterized protein YoxC</fullName>
    </submittedName>
</protein>
<gene>
    <name evidence="2" type="ORF">BKA12_002308</name>
</gene>
<comment type="caution">
    <text evidence="2">The sequence shown here is derived from an EMBL/GenBank/DDBJ whole genome shotgun (WGS) entry which is preliminary data.</text>
</comment>
<organism evidence="2 3">
    <name type="scientific">Neomicrococcus lactis</name>
    <dbReference type="NCBI Taxonomy" id="732241"/>
    <lineage>
        <taxon>Bacteria</taxon>
        <taxon>Bacillati</taxon>
        <taxon>Actinomycetota</taxon>
        <taxon>Actinomycetes</taxon>
        <taxon>Micrococcales</taxon>
        <taxon>Micrococcaceae</taxon>
        <taxon>Neomicrococcus</taxon>
    </lineage>
</organism>
<keyword evidence="1" id="KW-1133">Transmembrane helix</keyword>